<dbReference type="FunFam" id="3.30.460.10:FF:000001">
    <property type="entry name" value="GTP pyrophosphokinase RelA"/>
    <property type="match status" value="1"/>
</dbReference>
<dbReference type="GO" id="GO:0016301">
    <property type="term" value="F:kinase activity"/>
    <property type="evidence" value="ECO:0007669"/>
    <property type="project" value="UniProtKB-KW"/>
</dbReference>
<dbReference type="InterPro" id="IPR003607">
    <property type="entry name" value="HD/PDEase_dom"/>
</dbReference>
<dbReference type="InterPro" id="IPR012675">
    <property type="entry name" value="Beta-grasp_dom_sf"/>
</dbReference>
<dbReference type="FunFam" id="3.10.20.30:FF:000002">
    <property type="entry name" value="GTP pyrophosphokinase (RelA/SpoT)"/>
    <property type="match status" value="1"/>
</dbReference>
<dbReference type="AlphaFoldDB" id="A0A075WT76"/>
<evidence type="ECO:0000259" key="3">
    <source>
        <dbReference type="PROSITE" id="PS51671"/>
    </source>
</evidence>
<dbReference type="InterPro" id="IPR004811">
    <property type="entry name" value="RelA/Spo_fam"/>
</dbReference>
<dbReference type="FunFam" id="1.10.3210.10:FF:000001">
    <property type="entry name" value="GTP pyrophosphokinase RelA"/>
    <property type="match status" value="1"/>
</dbReference>
<dbReference type="Proteomes" id="UP000028481">
    <property type="component" value="Chromosome"/>
</dbReference>
<comment type="function">
    <text evidence="2">In eubacteria ppGpp (guanosine 3'-diphosphate 5'-diphosphate) is a mediator of the stringent response that coordinates a variety of cellular activities in response to changes in nutritional abundance.</text>
</comment>
<proteinExistence type="inferred from homology"/>
<dbReference type="Pfam" id="PF04607">
    <property type="entry name" value="RelA_SpoT"/>
    <property type="match status" value="1"/>
</dbReference>
<dbReference type="InterPro" id="IPR043519">
    <property type="entry name" value="NT_sf"/>
</dbReference>
<comment type="pathway">
    <text evidence="1">Purine metabolism.</text>
</comment>
<dbReference type="InterPro" id="IPR004095">
    <property type="entry name" value="TGS"/>
</dbReference>
<evidence type="ECO:0000313" key="6">
    <source>
        <dbReference type="EMBL" id="AIH03568.1"/>
    </source>
</evidence>
<dbReference type="KEGG" id="tcm:HL41_01285"/>
<feature type="domain" description="ACT" evidence="3">
    <location>
        <begin position="661"/>
        <end position="735"/>
    </location>
</feature>
<dbReference type="GO" id="GO:0005886">
    <property type="term" value="C:plasma membrane"/>
    <property type="evidence" value="ECO:0007669"/>
    <property type="project" value="TreeGrafter"/>
</dbReference>
<protein>
    <submittedName>
        <fullName evidence="6">GTP pyrophosphokinase</fullName>
    </submittedName>
</protein>
<evidence type="ECO:0000256" key="2">
    <source>
        <dbReference type="RuleBase" id="RU003847"/>
    </source>
</evidence>
<dbReference type="PANTHER" id="PTHR21262:SF31">
    <property type="entry name" value="GTP PYROPHOSPHOKINASE"/>
    <property type="match status" value="1"/>
</dbReference>
<dbReference type="Gene3D" id="3.30.460.10">
    <property type="entry name" value="Beta Polymerase, domain 2"/>
    <property type="match status" value="1"/>
</dbReference>
<dbReference type="SUPFAM" id="SSF109604">
    <property type="entry name" value="HD-domain/PDEase-like"/>
    <property type="match status" value="1"/>
</dbReference>
<dbReference type="InterPro" id="IPR045865">
    <property type="entry name" value="ACT-like_dom_sf"/>
</dbReference>
<dbReference type="InterPro" id="IPR012676">
    <property type="entry name" value="TGS-like"/>
</dbReference>
<keyword evidence="7" id="KW-1185">Reference proteome</keyword>
<dbReference type="SUPFAM" id="SSF55021">
    <property type="entry name" value="ACT-like"/>
    <property type="match status" value="1"/>
</dbReference>
<dbReference type="Pfam" id="PF13291">
    <property type="entry name" value="ACT_4"/>
    <property type="match status" value="1"/>
</dbReference>
<dbReference type="Pfam" id="PF02824">
    <property type="entry name" value="TGS"/>
    <property type="match status" value="1"/>
</dbReference>
<dbReference type="SUPFAM" id="SSF81301">
    <property type="entry name" value="Nucleotidyltransferase"/>
    <property type="match status" value="1"/>
</dbReference>
<dbReference type="InterPro" id="IPR002912">
    <property type="entry name" value="ACT_dom"/>
</dbReference>
<organism evidence="6 7">
    <name type="scientific">Thermodesulfobacterium commune DSM 2178</name>
    <dbReference type="NCBI Taxonomy" id="289377"/>
    <lineage>
        <taxon>Bacteria</taxon>
        <taxon>Pseudomonadati</taxon>
        <taxon>Thermodesulfobacteriota</taxon>
        <taxon>Thermodesulfobacteria</taxon>
        <taxon>Thermodesulfobacteriales</taxon>
        <taxon>Thermodesulfobacteriaceae</taxon>
        <taxon>Thermodesulfobacterium</taxon>
    </lineage>
</organism>
<dbReference type="PROSITE" id="PS51671">
    <property type="entry name" value="ACT"/>
    <property type="match status" value="1"/>
</dbReference>
<dbReference type="STRING" id="289377.HL41_01285"/>
<accession>A0A075WT76</accession>
<dbReference type="RefSeq" id="WP_038063449.1">
    <property type="nucleotide sequence ID" value="NZ_CP008796.1"/>
</dbReference>
<dbReference type="InterPro" id="IPR045600">
    <property type="entry name" value="RelA/SpoT_AH_RIS"/>
</dbReference>
<dbReference type="CDD" id="cd05399">
    <property type="entry name" value="NT_Rel-Spo_like"/>
    <property type="match status" value="1"/>
</dbReference>
<reference evidence="6 7" key="1">
    <citation type="journal article" date="2015" name="Genome Announc.">
        <title>Genome Sequence of a Sulfate-Reducing Thermophilic Bacterium, Thermodesulfobacterium commune DSM 2178T (Phylum Thermodesulfobacteria).</title>
        <authorList>
            <person name="Bhatnagar S."/>
            <person name="Badger J.H."/>
            <person name="Madupu R."/>
            <person name="Khouri H.M."/>
            <person name="O'Connor E.M."/>
            <person name="Robb F.T."/>
            <person name="Ward N.L."/>
            <person name="Eisen J.A."/>
        </authorList>
    </citation>
    <scope>NUCLEOTIDE SEQUENCE [LARGE SCALE GENOMIC DNA]</scope>
    <source>
        <strain evidence="6 7">DSM 2178</strain>
    </source>
</reference>
<dbReference type="eggNOG" id="COG0317">
    <property type="taxonomic scope" value="Bacteria"/>
</dbReference>
<dbReference type="GO" id="GO:0015969">
    <property type="term" value="P:guanosine tetraphosphate metabolic process"/>
    <property type="evidence" value="ECO:0007669"/>
    <property type="project" value="InterPro"/>
</dbReference>
<dbReference type="SUPFAM" id="SSF81271">
    <property type="entry name" value="TGS-like"/>
    <property type="match status" value="1"/>
</dbReference>
<feature type="domain" description="TGS" evidence="5">
    <location>
        <begin position="396"/>
        <end position="457"/>
    </location>
</feature>
<dbReference type="InterPro" id="IPR007685">
    <property type="entry name" value="RelA_SpoT"/>
</dbReference>
<dbReference type="CDD" id="cd04876">
    <property type="entry name" value="ACT_RelA-SpoT"/>
    <property type="match status" value="1"/>
</dbReference>
<dbReference type="InterPro" id="IPR006674">
    <property type="entry name" value="HD_domain"/>
</dbReference>
<comment type="similarity">
    <text evidence="2">Belongs to the relA/spoT family.</text>
</comment>
<dbReference type="SMART" id="SM00471">
    <property type="entry name" value="HDc"/>
    <property type="match status" value="1"/>
</dbReference>
<dbReference type="PaxDb" id="289377-HL41_01285"/>
<feature type="domain" description="HD" evidence="4">
    <location>
        <begin position="45"/>
        <end position="151"/>
    </location>
</feature>
<gene>
    <name evidence="6" type="ORF">HL41_01285</name>
</gene>
<dbReference type="GO" id="GO:0015949">
    <property type="term" value="P:nucleobase-containing small molecule interconversion"/>
    <property type="evidence" value="ECO:0007669"/>
    <property type="project" value="UniProtKB-ARBA"/>
</dbReference>
<name>A0A075WT76_9BACT</name>
<keyword evidence="6" id="KW-0808">Transferase</keyword>
<sequence length="735" mass="84532">MVTLSKILDQIQSYLPGCNTRLVEKAYVWAAKLHDGQVRKSGDPYLSHPMEVAYILAQMKLDLPTIAAGLLHDAVEDSAISLEEIKKEFGEEVAFIVDGVTKLKKLPNPAERAASQDKLTKQAENIRKIILAMSKDLRVILVKLADRLHNMRTLEYQPEHKRVKIARETLEIYAPLAGRLGIDWVKSELEDLCFKYLYPEEFRRLEQEVKKRVEASQEYIEKVKSLLKNLLEKNGISGRVLGRVKHLYSIYRKLLKYNLTIEDLDQIYDIIGFRVIVNTVEECYKTLGLVHALWPPIPGRFKDFISLPKPNMYQSLHTTVLGPDSKKIEIQIRTEYMDKVANEGIAAHFLYKEGVFTSKYGQYKYLEWLSKLIELQKELKNPREFLESLKLDFFPDEIYVFTPKGDIITLPVGATPLDFAYAVHTEVGHRCVRAYVNDKLVPLDYKLQTGDIVKIETSPNQTPSRDWLKIVVTGRAKSRIKQWLNREERQKMIELGKELLNKEIKKQGLSATSIKEEDLIKFSQEFRIKNTEDLYFLIGSGKITPKQILKNYLEIKKVEETQEELPIEEQVEKLGIKEGLVERFLTQNLKDVVVVNGTDNVLFHLAKCCRPIPGDEIIGYITRGKGISVHRFDCPNLKDLDTERLIEVRWGKVENRSYPVHISIVCSDRKGLLANISSVIAASESNILKAEVRTTSDQKAFFDFYIEVNNKEHLDKIISNLFKINGVLSVERKLV</sequence>
<evidence type="ECO:0000256" key="1">
    <source>
        <dbReference type="ARBA" id="ARBA00025704"/>
    </source>
</evidence>
<dbReference type="HOGENOM" id="CLU_012300_3_0_0"/>
<dbReference type="PROSITE" id="PS51831">
    <property type="entry name" value="HD"/>
    <property type="match status" value="1"/>
</dbReference>
<evidence type="ECO:0000259" key="5">
    <source>
        <dbReference type="PROSITE" id="PS51880"/>
    </source>
</evidence>
<evidence type="ECO:0000313" key="7">
    <source>
        <dbReference type="Proteomes" id="UP000028481"/>
    </source>
</evidence>
<evidence type="ECO:0000259" key="4">
    <source>
        <dbReference type="PROSITE" id="PS51831"/>
    </source>
</evidence>
<dbReference type="CDD" id="cd00077">
    <property type="entry name" value="HDc"/>
    <property type="match status" value="1"/>
</dbReference>
<dbReference type="SMART" id="SM00954">
    <property type="entry name" value="RelA_SpoT"/>
    <property type="match status" value="1"/>
</dbReference>
<dbReference type="PROSITE" id="PS51880">
    <property type="entry name" value="TGS"/>
    <property type="match status" value="1"/>
</dbReference>
<dbReference type="Pfam" id="PF19296">
    <property type="entry name" value="RelA_AH_RIS"/>
    <property type="match status" value="1"/>
</dbReference>
<dbReference type="Gene3D" id="3.10.20.30">
    <property type="match status" value="1"/>
</dbReference>
<dbReference type="InterPro" id="IPR033655">
    <property type="entry name" value="TGS_RelA/SpoT"/>
</dbReference>
<keyword evidence="6" id="KW-0418">Kinase</keyword>
<dbReference type="PANTHER" id="PTHR21262">
    <property type="entry name" value="GUANOSINE-3',5'-BIS DIPHOSPHATE 3'-PYROPHOSPHOHYDROLASE"/>
    <property type="match status" value="1"/>
</dbReference>
<dbReference type="Gene3D" id="1.10.3210.10">
    <property type="entry name" value="Hypothetical protein af1432"/>
    <property type="match status" value="1"/>
</dbReference>
<dbReference type="NCBIfam" id="TIGR00691">
    <property type="entry name" value="spoT_relA"/>
    <property type="match status" value="1"/>
</dbReference>
<dbReference type="Gene3D" id="3.30.70.260">
    <property type="match status" value="1"/>
</dbReference>
<dbReference type="EMBL" id="CP008796">
    <property type="protein sequence ID" value="AIH03568.1"/>
    <property type="molecule type" value="Genomic_DNA"/>
</dbReference>
<dbReference type="CDD" id="cd01668">
    <property type="entry name" value="TGS_RSH"/>
    <property type="match status" value="1"/>
</dbReference>
<dbReference type="OrthoDB" id="9805041at2"/>
<dbReference type="Pfam" id="PF13328">
    <property type="entry name" value="HD_4"/>
    <property type="match status" value="1"/>
</dbReference>